<dbReference type="InterPro" id="IPR006700">
    <property type="entry name" value="RsmE"/>
</dbReference>
<evidence type="ECO:0000256" key="5">
    <source>
        <dbReference type="ARBA" id="ARBA00022603"/>
    </source>
</evidence>
<dbReference type="Pfam" id="PF20260">
    <property type="entry name" value="PUA_4"/>
    <property type="match status" value="1"/>
</dbReference>
<dbReference type="EC" id="2.1.1.193" evidence="10"/>
<dbReference type="Gene3D" id="2.40.240.20">
    <property type="entry name" value="Hypothetical PUA domain-like, domain 1"/>
    <property type="match status" value="1"/>
</dbReference>
<dbReference type="PANTHER" id="PTHR30027:SF3">
    <property type="entry name" value="16S RRNA (URACIL(1498)-N(3))-METHYLTRANSFERASE"/>
    <property type="match status" value="1"/>
</dbReference>
<dbReference type="Proteomes" id="UP000189674">
    <property type="component" value="Chromosome"/>
</dbReference>
<reference evidence="14" key="1">
    <citation type="submission" date="2017-02" db="EMBL/GenBank/DDBJ databases">
        <title>Comparative genomics and description of representatives of a novel lineage of planctomycetes thriving in anoxic sediments.</title>
        <authorList>
            <person name="Spring S."/>
            <person name="Bunk B."/>
            <person name="Sproer C."/>
        </authorList>
    </citation>
    <scope>NUCLEOTIDE SEQUENCE [LARGE SCALE GENOMIC DNA]</scope>
    <source>
        <strain evidence="14">ST-NAGAB-D1</strain>
    </source>
</reference>
<evidence type="ECO:0000256" key="1">
    <source>
        <dbReference type="ARBA" id="ARBA00004496"/>
    </source>
</evidence>
<feature type="domain" description="Ribosomal RNA small subunit methyltransferase E PUA-like" evidence="12">
    <location>
        <begin position="18"/>
        <end position="64"/>
    </location>
</feature>
<protein>
    <recommendedName>
        <fullName evidence="10">Ribosomal RNA small subunit methyltransferase E</fullName>
        <ecNumber evidence="10">2.1.1.193</ecNumber>
    </recommendedName>
</protein>
<comment type="function">
    <text evidence="8 10">Specifically methylates the N3 position of the uracil ring of uridine 1498 (m3U1498) in 16S rRNA. Acts on the fully assembled 30S ribosomal subunit.</text>
</comment>
<evidence type="ECO:0000256" key="4">
    <source>
        <dbReference type="ARBA" id="ARBA00022552"/>
    </source>
</evidence>
<keyword evidence="6 10" id="KW-0808">Transferase</keyword>
<evidence type="ECO:0000313" key="13">
    <source>
        <dbReference type="EMBL" id="AQT67501.1"/>
    </source>
</evidence>
<dbReference type="CDD" id="cd18084">
    <property type="entry name" value="RsmE-like"/>
    <property type="match status" value="1"/>
</dbReference>
<dbReference type="InterPro" id="IPR015947">
    <property type="entry name" value="PUA-like_sf"/>
</dbReference>
<evidence type="ECO:0000259" key="12">
    <source>
        <dbReference type="Pfam" id="PF20260"/>
    </source>
</evidence>
<dbReference type="NCBIfam" id="TIGR00046">
    <property type="entry name" value="RsmE family RNA methyltransferase"/>
    <property type="match status" value="2"/>
</dbReference>
<dbReference type="SUPFAM" id="SSF75217">
    <property type="entry name" value="alpha/beta knot"/>
    <property type="match status" value="1"/>
</dbReference>
<evidence type="ECO:0000259" key="11">
    <source>
        <dbReference type="Pfam" id="PF04452"/>
    </source>
</evidence>
<dbReference type="PANTHER" id="PTHR30027">
    <property type="entry name" value="RIBOSOMAL RNA SMALL SUBUNIT METHYLTRANSFERASE E"/>
    <property type="match status" value="1"/>
</dbReference>
<comment type="catalytic activity">
    <reaction evidence="9 10">
        <text>uridine(1498) in 16S rRNA + S-adenosyl-L-methionine = N(3)-methyluridine(1498) in 16S rRNA + S-adenosyl-L-homocysteine + H(+)</text>
        <dbReference type="Rhea" id="RHEA:42920"/>
        <dbReference type="Rhea" id="RHEA-COMP:10283"/>
        <dbReference type="Rhea" id="RHEA-COMP:10284"/>
        <dbReference type="ChEBI" id="CHEBI:15378"/>
        <dbReference type="ChEBI" id="CHEBI:57856"/>
        <dbReference type="ChEBI" id="CHEBI:59789"/>
        <dbReference type="ChEBI" id="CHEBI:65315"/>
        <dbReference type="ChEBI" id="CHEBI:74502"/>
        <dbReference type="EC" id="2.1.1.193"/>
    </reaction>
</comment>
<evidence type="ECO:0000256" key="7">
    <source>
        <dbReference type="ARBA" id="ARBA00022691"/>
    </source>
</evidence>
<dbReference type="Pfam" id="PF04452">
    <property type="entry name" value="Methyltrans_RNA"/>
    <property type="match status" value="2"/>
</dbReference>
<dbReference type="SUPFAM" id="SSF88697">
    <property type="entry name" value="PUA domain-like"/>
    <property type="match status" value="1"/>
</dbReference>
<dbReference type="GO" id="GO:0005737">
    <property type="term" value="C:cytoplasm"/>
    <property type="evidence" value="ECO:0007669"/>
    <property type="project" value="UniProtKB-SubCell"/>
</dbReference>
<keyword evidence="7 10" id="KW-0949">S-adenosyl-L-methionine</keyword>
<dbReference type="PIRSF" id="PIRSF015601">
    <property type="entry name" value="MTase_slr0722"/>
    <property type="match status" value="1"/>
</dbReference>
<dbReference type="GO" id="GO:0070475">
    <property type="term" value="P:rRNA base methylation"/>
    <property type="evidence" value="ECO:0007669"/>
    <property type="project" value="TreeGrafter"/>
</dbReference>
<accession>A0A1U9NHU8</accession>
<keyword evidence="5 10" id="KW-0489">Methyltransferase</keyword>
<comment type="subcellular location">
    <subcellularLocation>
        <location evidence="1 10">Cytoplasm</location>
    </subcellularLocation>
</comment>
<comment type="similarity">
    <text evidence="2 10">Belongs to the RNA methyltransferase RsmE family.</text>
</comment>
<dbReference type="InterPro" id="IPR029026">
    <property type="entry name" value="tRNA_m1G_MTases_N"/>
</dbReference>
<dbReference type="GO" id="GO:0070042">
    <property type="term" value="F:rRNA (uridine-N3-)-methyltransferase activity"/>
    <property type="evidence" value="ECO:0007669"/>
    <property type="project" value="TreeGrafter"/>
</dbReference>
<dbReference type="InterPro" id="IPR046886">
    <property type="entry name" value="RsmE_MTase_dom"/>
</dbReference>
<dbReference type="KEGG" id="alus:STSP2_00649"/>
<evidence type="ECO:0000256" key="6">
    <source>
        <dbReference type="ARBA" id="ARBA00022679"/>
    </source>
</evidence>
<evidence type="ECO:0000313" key="14">
    <source>
        <dbReference type="Proteomes" id="UP000189674"/>
    </source>
</evidence>
<sequence>MKINRFYCENITPDQVVLAGSEAHHAIHVMRVKPADKVELFDGKGSFAVGTVVDVGRKTVSLEVGEIEHADLSGRAQVVMAASFAKGQRNDWMVSKCTELGVDHIAGVVFDRTVKQPKGKSADKRNHNLAVTAAKQCKRLTLPKFSMHNGLEDAVAELKNEYPDAVLVFGGWSESAVPVCKVVNDIYNPGGNDLCKEGLPQDSKPFPSKDLHSQGNKKKCRDVIAIIGPEGGFSDEEVEFLKSAGAVEVQLTKTILRIETAAVAFASIFCTARDVCL</sequence>
<evidence type="ECO:0000256" key="9">
    <source>
        <dbReference type="ARBA" id="ARBA00047944"/>
    </source>
</evidence>
<keyword evidence="14" id="KW-1185">Reference proteome</keyword>
<proteinExistence type="inferred from homology"/>
<organism evidence="13 14">
    <name type="scientific">Anaerohalosphaera lusitana</name>
    <dbReference type="NCBI Taxonomy" id="1936003"/>
    <lineage>
        <taxon>Bacteria</taxon>
        <taxon>Pseudomonadati</taxon>
        <taxon>Planctomycetota</taxon>
        <taxon>Phycisphaerae</taxon>
        <taxon>Sedimentisphaerales</taxon>
        <taxon>Anaerohalosphaeraceae</taxon>
        <taxon>Anaerohalosphaera</taxon>
    </lineage>
</organism>
<evidence type="ECO:0000256" key="2">
    <source>
        <dbReference type="ARBA" id="ARBA00005528"/>
    </source>
</evidence>
<evidence type="ECO:0000256" key="8">
    <source>
        <dbReference type="ARBA" id="ARBA00025699"/>
    </source>
</evidence>
<evidence type="ECO:0000256" key="10">
    <source>
        <dbReference type="PIRNR" id="PIRNR015601"/>
    </source>
</evidence>
<dbReference type="AlphaFoldDB" id="A0A1U9NHU8"/>
<name>A0A1U9NHU8_9BACT</name>
<dbReference type="Gene3D" id="3.40.1280.10">
    <property type="match status" value="1"/>
</dbReference>
<dbReference type="EMBL" id="CP019791">
    <property type="protein sequence ID" value="AQT67501.1"/>
    <property type="molecule type" value="Genomic_DNA"/>
</dbReference>
<gene>
    <name evidence="13" type="primary">rsmE</name>
    <name evidence="13" type="ORF">STSP2_00649</name>
</gene>
<feature type="domain" description="Ribosomal RNA small subunit methyltransferase E methyltransferase" evidence="11">
    <location>
        <begin position="216"/>
        <end position="268"/>
    </location>
</feature>
<dbReference type="RefSeq" id="WP_169852938.1">
    <property type="nucleotide sequence ID" value="NZ_CP019791.1"/>
</dbReference>
<dbReference type="InterPro" id="IPR046887">
    <property type="entry name" value="RsmE_PUA-like"/>
</dbReference>
<keyword evidence="4 10" id="KW-0698">rRNA processing</keyword>
<feature type="domain" description="Ribosomal RNA small subunit methyltransferase E methyltransferase" evidence="11">
    <location>
        <begin position="77"/>
        <end position="163"/>
    </location>
</feature>
<dbReference type="STRING" id="1936003.STSP2_00649"/>
<evidence type="ECO:0000256" key="3">
    <source>
        <dbReference type="ARBA" id="ARBA00022490"/>
    </source>
</evidence>
<keyword evidence="3 10" id="KW-0963">Cytoplasm</keyword>
<dbReference type="InterPro" id="IPR029028">
    <property type="entry name" value="Alpha/beta_knot_MTases"/>
</dbReference>